<dbReference type="CDD" id="cd22526">
    <property type="entry name" value="KH-I_Rrp40"/>
    <property type="match status" value="1"/>
</dbReference>
<dbReference type="Pfam" id="PF21262">
    <property type="entry name" value="RRP40_S1"/>
    <property type="match status" value="1"/>
</dbReference>
<feature type="region of interest" description="Disordered" evidence="4">
    <location>
        <begin position="1"/>
        <end position="41"/>
    </location>
</feature>
<dbReference type="Gene3D" id="2.40.50.140">
    <property type="entry name" value="Nucleic acid-binding proteins"/>
    <property type="match status" value="1"/>
</dbReference>
<evidence type="ECO:0000313" key="7">
    <source>
        <dbReference type="EMBL" id="KAL1896359.1"/>
    </source>
</evidence>
<dbReference type="InterPro" id="IPR004088">
    <property type="entry name" value="KH_dom_type_1"/>
</dbReference>
<evidence type="ECO:0000256" key="3">
    <source>
        <dbReference type="ARBA" id="ARBA00022884"/>
    </source>
</evidence>
<evidence type="ECO:0000259" key="6">
    <source>
        <dbReference type="Pfam" id="PF18311"/>
    </source>
</evidence>
<feature type="domain" description="Exosome complex exonuclease Rrp40 N-terminal" evidence="6">
    <location>
        <begin position="38"/>
        <end position="78"/>
    </location>
</feature>
<dbReference type="Gene3D" id="3.30.1370.10">
    <property type="entry name" value="K Homology domain, type 1"/>
    <property type="match status" value="1"/>
</dbReference>
<reference evidence="7 8" key="1">
    <citation type="journal article" date="2024" name="IMA Fungus">
        <title>IMA Genome - F19 : A genome assembly and annotation guide to empower mycologists, including annotated draft genome sequences of Ceratocystis pirilliformis, Diaporthe australafricana, Fusarium ophioides, Paecilomyces lecythidis, and Sporothrix stenoceras.</title>
        <authorList>
            <person name="Aylward J."/>
            <person name="Wilson A.M."/>
            <person name="Visagie C.M."/>
            <person name="Spraker J."/>
            <person name="Barnes I."/>
            <person name="Buitendag C."/>
            <person name="Ceriani C."/>
            <person name="Del Mar Angel L."/>
            <person name="du Plessis D."/>
            <person name="Fuchs T."/>
            <person name="Gasser K."/>
            <person name="Kramer D."/>
            <person name="Li W."/>
            <person name="Munsamy K."/>
            <person name="Piso A."/>
            <person name="Price J.L."/>
            <person name="Sonnekus B."/>
            <person name="Thomas C."/>
            <person name="van der Nest A."/>
            <person name="van Dijk A."/>
            <person name="van Heerden A."/>
            <person name="van Vuuren N."/>
            <person name="Yilmaz N."/>
            <person name="Duong T.A."/>
            <person name="van der Merwe N.A."/>
            <person name="Wingfield M.J."/>
            <person name="Wingfield B.D."/>
        </authorList>
    </citation>
    <scope>NUCLEOTIDE SEQUENCE [LARGE SCALE GENOMIC DNA]</scope>
    <source>
        <strain evidence="7 8">CMW 5346</strain>
    </source>
</reference>
<feature type="domain" description="K Homology" evidence="5">
    <location>
        <begin position="171"/>
        <end position="224"/>
    </location>
</feature>
<comment type="subcellular location">
    <subcellularLocation>
        <location evidence="1">Nucleus</location>
    </subcellularLocation>
</comment>
<name>A0ABR3ZA10_9PEZI</name>
<dbReference type="InterPro" id="IPR026699">
    <property type="entry name" value="Exosome_RNA_bind1/RRP40/RRP4"/>
</dbReference>
<protein>
    <submittedName>
        <fullName evidence="7">Exosome non-catalytic core subunit rrp40</fullName>
    </submittedName>
</protein>
<dbReference type="PANTHER" id="PTHR21321">
    <property type="entry name" value="PNAS-3 RELATED"/>
    <property type="match status" value="1"/>
</dbReference>
<dbReference type="Pfam" id="PF15985">
    <property type="entry name" value="KH_6"/>
    <property type="match status" value="1"/>
</dbReference>
<dbReference type="InterPro" id="IPR012340">
    <property type="entry name" value="NA-bd_OB-fold"/>
</dbReference>
<evidence type="ECO:0000259" key="5">
    <source>
        <dbReference type="Pfam" id="PF15985"/>
    </source>
</evidence>
<dbReference type="Pfam" id="PF18311">
    <property type="entry name" value="Rrp40_N"/>
    <property type="match status" value="1"/>
</dbReference>
<evidence type="ECO:0000256" key="2">
    <source>
        <dbReference type="ARBA" id="ARBA00022835"/>
    </source>
</evidence>
<evidence type="ECO:0000256" key="4">
    <source>
        <dbReference type="SAM" id="MobiDB-lite"/>
    </source>
</evidence>
<dbReference type="SUPFAM" id="SSF54791">
    <property type="entry name" value="Eukaryotic type KH-domain (KH-domain type I)"/>
    <property type="match status" value="1"/>
</dbReference>
<dbReference type="PANTHER" id="PTHR21321:SF1">
    <property type="entry name" value="EXOSOME COMPLEX COMPONENT RRP40"/>
    <property type="match status" value="1"/>
</dbReference>
<comment type="caution">
    <text evidence="7">The sequence shown here is derived from an EMBL/GenBank/DDBJ whole genome shotgun (WGS) entry which is preliminary data.</text>
</comment>
<evidence type="ECO:0000313" key="8">
    <source>
        <dbReference type="Proteomes" id="UP001583186"/>
    </source>
</evidence>
<keyword evidence="8" id="KW-1185">Reference proteome</keyword>
<keyword evidence="2" id="KW-0271">Exosome</keyword>
<sequence>MSAPTQIVLPGDDVDPTELLPPRPATGNDKKSKNPPPLRLGPGLRLLLPSGEVVPTVRGELVADRRKNLLWVESEGGRYYPTTGDLVIGQVIRTTADDAIVALAPHDAPPLRAVLPVLSFAGATRKNRPDLHSGTLVYARVSLAAKHLDTELECVDQNTGKSEGLGPLIGGMVFPVSLLMARRLLIASTEKSGLAVLDALGEEGLPFETAVGRNGRLWVNSDSTRTVVLVGRAITATDSQNLDVQQQRALVKKLVRGG</sequence>
<dbReference type="InterPro" id="IPR049469">
    <property type="entry name" value="RRP40_KH-I"/>
</dbReference>
<accession>A0ABR3ZA10</accession>
<proteinExistence type="predicted"/>
<gene>
    <name evidence="7" type="primary">RRP40</name>
    <name evidence="7" type="ORF">Sste5346_004744</name>
</gene>
<dbReference type="InterPro" id="IPR041054">
    <property type="entry name" value="Rrp40_N_euk"/>
</dbReference>
<dbReference type="Proteomes" id="UP001583186">
    <property type="component" value="Unassembled WGS sequence"/>
</dbReference>
<dbReference type="EMBL" id="JAWCUI010000023">
    <property type="protein sequence ID" value="KAL1896359.1"/>
    <property type="molecule type" value="Genomic_DNA"/>
</dbReference>
<evidence type="ECO:0000256" key="1">
    <source>
        <dbReference type="ARBA" id="ARBA00004123"/>
    </source>
</evidence>
<dbReference type="InterPro" id="IPR036612">
    <property type="entry name" value="KH_dom_type_1_sf"/>
</dbReference>
<organism evidence="7 8">
    <name type="scientific">Sporothrix stenoceras</name>
    <dbReference type="NCBI Taxonomy" id="5173"/>
    <lineage>
        <taxon>Eukaryota</taxon>
        <taxon>Fungi</taxon>
        <taxon>Dikarya</taxon>
        <taxon>Ascomycota</taxon>
        <taxon>Pezizomycotina</taxon>
        <taxon>Sordariomycetes</taxon>
        <taxon>Sordariomycetidae</taxon>
        <taxon>Ophiostomatales</taxon>
        <taxon>Ophiostomataceae</taxon>
        <taxon>Sporothrix</taxon>
    </lineage>
</organism>
<keyword evidence="3" id="KW-0694">RNA-binding</keyword>
<dbReference type="SUPFAM" id="SSF50249">
    <property type="entry name" value="Nucleic acid-binding proteins"/>
    <property type="match status" value="1"/>
</dbReference>